<reference evidence="2 3" key="1">
    <citation type="submission" date="2015-01" db="EMBL/GenBank/DDBJ databases">
        <title>Evolution of Trichinella species and genotypes.</title>
        <authorList>
            <person name="Korhonen P.K."/>
            <person name="Edoardo P."/>
            <person name="Giuseppe L.R."/>
            <person name="Gasser R.B."/>
        </authorList>
    </citation>
    <scope>NUCLEOTIDE SEQUENCE [LARGE SCALE GENOMIC DNA]</scope>
    <source>
        <strain evidence="2">ISS3</strain>
    </source>
</reference>
<accession>A0A0V1BG07</accession>
<proteinExistence type="predicted"/>
<organism evidence="2 3">
    <name type="scientific">Trichinella spiralis</name>
    <name type="common">Trichina worm</name>
    <dbReference type="NCBI Taxonomy" id="6334"/>
    <lineage>
        <taxon>Eukaryota</taxon>
        <taxon>Metazoa</taxon>
        <taxon>Ecdysozoa</taxon>
        <taxon>Nematoda</taxon>
        <taxon>Enoplea</taxon>
        <taxon>Dorylaimia</taxon>
        <taxon>Trichinellida</taxon>
        <taxon>Trichinellidae</taxon>
        <taxon>Trichinella</taxon>
    </lineage>
</organism>
<evidence type="ECO:0000256" key="1">
    <source>
        <dbReference type="SAM" id="MobiDB-lite"/>
    </source>
</evidence>
<protein>
    <submittedName>
        <fullName evidence="2">Uncharacterized protein</fullName>
    </submittedName>
</protein>
<gene>
    <name evidence="2" type="ORF">T01_1837</name>
</gene>
<dbReference type="InParanoid" id="A0A0V1BG07"/>
<dbReference type="Proteomes" id="UP000054776">
    <property type="component" value="Unassembled WGS sequence"/>
</dbReference>
<feature type="region of interest" description="Disordered" evidence="1">
    <location>
        <begin position="36"/>
        <end position="63"/>
    </location>
</feature>
<dbReference type="EMBL" id="JYDH01000049">
    <property type="protein sequence ID" value="KRY35838.1"/>
    <property type="molecule type" value="Genomic_DNA"/>
</dbReference>
<evidence type="ECO:0000313" key="2">
    <source>
        <dbReference type="EMBL" id="KRY35838.1"/>
    </source>
</evidence>
<dbReference type="AlphaFoldDB" id="A0A0V1BG07"/>
<comment type="caution">
    <text evidence="2">The sequence shown here is derived from an EMBL/GenBank/DDBJ whole genome shotgun (WGS) entry which is preliminary data.</text>
</comment>
<name>A0A0V1BG07_TRISP</name>
<sequence>MEKRVNWVPGGGRLRMGRSIIQGNGTHGMCRQYQAEGPKKFKMPPVAQNSRTRRGRIDETKIR</sequence>
<evidence type="ECO:0000313" key="3">
    <source>
        <dbReference type="Proteomes" id="UP000054776"/>
    </source>
</evidence>
<keyword evidence="3" id="KW-1185">Reference proteome</keyword>